<gene>
    <name evidence="3 4" type="primary">fdhD</name>
    <name evidence="4" type="ORF">IAA08_08580</name>
</gene>
<comment type="similarity">
    <text evidence="3">Belongs to the FdhD family.</text>
</comment>
<sequence length="249" mass="27610">MGVNAKETKGRESVSVNVISYNGSELVPSRKDIIEESRYRLIINGEYEDTMTCSPWEVKEAVIGYLFMKEYIGEASDVKSWRESADGMEIHVWVSAHISPYGPGNQKFLSAIESDTRLSVKEVLHLSRKLEEKSGLFHRTGGVHCAAFARGSVFLSYKEDVSRHVAVDKVVGDCLLRGISMEGGILVFSGRVPAEILQKVASMGCPVIIAKSAPTACSCQMAQRLGVTLIGFARDQRFNIYTHPERIYQ</sequence>
<dbReference type="PANTHER" id="PTHR30592:SF1">
    <property type="entry name" value="SULFUR CARRIER PROTEIN FDHD"/>
    <property type="match status" value="1"/>
</dbReference>
<dbReference type="SUPFAM" id="SSF53927">
    <property type="entry name" value="Cytidine deaminase-like"/>
    <property type="match status" value="1"/>
</dbReference>
<feature type="binding site" evidence="3">
    <location>
        <begin position="232"/>
        <end position="237"/>
    </location>
    <ligand>
        <name>Mo-bis(molybdopterin guanine dinucleotide)</name>
        <dbReference type="ChEBI" id="CHEBI:60539"/>
    </ligand>
</feature>
<comment type="caution">
    <text evidence="3">Lacks conserved residue(s) required for the propagation of feature annotation.</text>
</comment>
<dbReference type="PANTHER" id="PTHR30592">
    <property type="entry name" value="FORMATE DEHYDROGENASE"/>
    <property type="match status" value="1"/>
</dbReference>
<dbReference type="InterPro" id="IPR003786">
    <property type="entry name" value="FdhD"/>
</dbReference>
<name>A0A9D2IGQ9_9FIRM</name>
<reference evidence="4" key="2">
    <citation type="submission" date="2021-04" db="EMBL/GenBank/DDBJ databases">
        <authorList>
            <person name="Gilroy R."/>
        </authorList>
    </citation>
    <scope>NUCLEOTIDE SEQUENCE</scope>
    <source>
        <strain evidence="4">CHK192-9172</strain>
    </source>
</reference>
<keyword evidence="2 3" id="KW-0501">Molybdenum cofactor biosynthesis</keyword>
<dbReference type="Pfam" id="PF02634">
    <property type="entry name" value="FdhD-NarQ"/>
    <property type="match status" value="1"/>
</dbReference>
<dbReference type="PIRSF" id="PIRSF015626">
    <property type="entry name" value="FdhD"/>
    <property type="match status" value="1"/>
</dbReference>
<dbReference type="GO" id="GO:0005737">
    <property type="term" value="C:cytoplasm"/>
    <property type="evidence" value="ECO:0007669"/>
    <property type="project" value="UniProtKB-SubCell"/>
</dbReference>
<comment type="function">
    <text evidence="3">Required for formate dehydrogenase (FDH) activity.</text>
</comment>
<dbReference type="Gene3D" id="3.40.140.10">
    <property type="entry name" value="Cytidine Deaminase, domain 2"/>
    <property type="match status" value="1"/>
</dbReference>
<comment type="caution">
    <text evidence="4">The sequence shown here is derived from an EMBL/GenBank/DDBJ whole genome shotgun (WGS) entry which is preliminary data.</text>
</comment>
<dbReference type="EMBL" id="DXCH01000236">
    <property type="protein sequence ID" value="HIZ07976.1"/>
    <property type="molecule type" value="Genomic_DNA"/>
</dbReference>
<dbReference type="InterPro" id="IPR016193">
    <property type="entry name" value="Cytidine_deaminase-like"/>
</dbReference>
<organism evidence="4 5">
    <name type="scientific">Candidatus Eubacterium avistercoris</name>
    <dbReference type="NCBI Taxonomy" id="2838567"/>
    <lineage>
        <taxon>Bacteria</taxon>
        <taxon>Bacillati</taxon>
        <taxon>Bacillota</taxon>
        <taxon>Clostridia</taxon>
        <taxon>Eubacteriales</taxon>
        <taxon>Eubacteriaceae</taxon>
        <taxon>Eubacterium</taxon>
    </lineage>
</organism>
<evidence type="ECO:0000256" key="1">
    <source>
        <dbReference type="ARBA" id="ARBA00022490"/>
    </source>
</evidence>
<dbReference type="GO" id="GO:0016783">
    <property type="term" value="F:sulfurtransferase activity"/>
    <property type="evidence" value="ECO:0007669"/>
    <property type="project" value="InterPro"/>
</dbReference>
<comment type="subcellular location">
    <subcellularLocation>
        <location evidence="3">Cytoplasm</location>
    </subcellularLocation>
</comment>
<evidence type="ECO:0000313" key="4">
    <source>
        <dbReference type="EMBL" id="HIZ07976.1"/>
    </source>
</evidence>
<accession>A0A9D2IGQ9</accession>
<keyword evidence="1 3" id="KW-0963">Cytoplasm</keyword>
<proteinExistence type="inferred from homology"/>
<evidence type="ECO:0000256" key="2">
    <source>
        <dbReference type="ARBA" id="ARBA00023150"/>
    </source>
</evidence>
<dbReference type="Gene3D" id="3.10.20.10">
    <property type="match status" value="1"/>
</dbReference>
<reference evidence="4" key="1">
    <citation type="journal article" date="2021" name="PeerJ">
        <title>Extensive microbial diversity within the chicken gut microbiome revealed by metagenomics and culture.</title>
        <authorList>
            <person name="Gilroy R."/>
            <person name="Ravi A."/>
            <person name="Getino M."/>
            <person name="Pursley I."/>
            <person name="Horton D.L."/>
            <person name="Alikhan N.F."/>
            <person name="Baker D."/>
            <person name="Gharbi K."/>
            <person name="Hall N."/>
            <person name="Watson M."/>
            <person name="Adriaenssens E.M."/>
            <person name="Foster-Nyarko E."/>
            <person name="Jarju S."/>
            <person name="Secka A."/>
            <person name="Antonio M."/>
            <person name="Oren A."/>
            <person name="Chaudhuri R.R."/>
            <person name="La Ragione R."/>
            <person name="Hildebrand F."/>
            <person name="Pallen M.J."/>
        </authorList>
    </citation>
    <scope>NUCLEOTIDE SEQUENCE</scope>
    <source>
        <strain evidence="4">CHK192-9172</strain>
    </source>
</reference>
<dbReference type="AlphaFoldDB" id="A0A9D2IGQ9"/>
<dbReference type="Proteomes" id="UP000824024">
    <property type="component" value="Unassembled WGS sequence"/>
</dbReference>
<evidence type="ECO:0000313" key="5">
    <source>
        <dbReference type="Proteomes" id="UP000824024"/>
    </source>
</evidence>
<protein>
    <recommendedName>
        <fullName evidence="3">Protein FdhD</fullName>
    </recommendedName>
</protein>
<dbReference type="GO" id="GO:0006777">
    <property type="term" value="P:Mo-molybdopterin cofactor biosynthetic process"/>
    <property type="evidence" value="ECO:0007669"/>
    <property type="project" value="UniProtKB-UniRule"/>
</dbReference>
<evidence type="ECO:0000256" key="3">
    <source>
        <dbReference type="HAMAP-Rule" id="MF_00187"/>
    </source>
</evidence>
<dbReference type="NCBIfam" id="TIGR00129">
    <property type="entry name" value="fdhD_narQ"/>
    <property type="match status" value="1"/>
</dbReference>
<dbReference type="HAMAP" id="MF_00187">
    <property type="entry name" value="FdhD"/>
    <property type="match status" value="1"/>
</dbReference>